<evidence type="ECO:0000313" key="1">
    <source>
        <dbReference type="EMBL" id="RZQ61720.1"/>
    </source>
</evidence>
<dbReference type="SUPFAM" id="SSF47240">
    <property type="entry name" value="Ferritin-like"/>
    <property type="match status" value="1"/>
</dbReference>
<dbReference type="InterPro" id="IPR009078">
    <property type="entry name" value="Ferritin-like_SF"/>
</dbReference>
<sequence length="285" mass="30896">MMFDNAYEAITEAADDARWAFGTGFEDPLAGIDTTVPSDVDAAALAEYCLMLGDDALIMSQRLQQWCTNAPELEDEVALANIALDLLGQARLLLARAGKADGSDRGEDELAFFRDPAEFRNVRLVEIPNGDFAVSVARLLVFATWRLALFQRLESTVDPVLAAIAAKGVKELTYHRDYAAQWVVRLGAGTELSHERMRAGLSTVWPYVGELFARHPAESGIQDTATVRDEFDAVLAQVLAAATLPDPGPAGPAVLLGRTGDHTEDLLSLVSEMQSVARAHPEATW</sequence>
<dbReference type="RefSeq" id="WP_130477452.1">
    <property type="nucleotide sequence ID" value="NZ_SFCC01000011.1"/>
</dbReference>
<dbReference type="OrthoDB" id="9789947at2"/>
<dbReference type="GO" id="GO:0010124">
    <property type="term" value="P:phenylacetate catabolic process"/>
    <property type="evidence" value="ECO:0007669"/>
    <property type="project" value="InterPro"/>
</dbReference>
<dbReference type="Proteomes" id="UP000292003">
    <property type="component" value="Unassembled WGS sequence"/>
</dbReference>
<keyword evidence="2" id="KW-1185">Reference proteome</keyword>
<dbReference type="PANTHER" id="PTHR30458:SF0">
    <property type="entry name" value="1,2-PHENYLACETYL-COA EPOXIDASE, SUBUNIT C"/>
    <property type="match status" value="1"/>
</dbReference>
<dbReference type="AlphaFoldDB" id="A0A4Q7J2P1"/>
<dbReference type="GO" id="GO:0005829">
    <property type="term" value="C:cytosol"/>
    <property type="evidence" value="ECO:0007669"/>
    <property type="project" value="TreeGrafter"/>
</dbReference>
<dbReference type="InterPro" id="IPR052703">
    <property type="entry name" value="Aromatic_CoA_ox/epox"/>
</dbReference>
<gene>
    <name evidence="1" type="primary">paaI</name>
    <name evidence="1" type="ORF">EWH70_22455</name>
</gene>
<dbReference type="InterPro" id="IPR011882">
    <property type="entry name" value="PaaC"/>
</dbReference>
<dbReference type="NCBIfam" id="TIGR02158">
    <property type="entry name" value="PA_CoA_Oxy3"/>
    <property type="match status" value="1"/>
</dbReference>
<accession>A0A4Q7J2P1</accession>
<dbReference type="Pfam" id="PF05138">
    <property type="entry name" value="PaaA_PaaC"/>
    <property type="match status" value="1"/>
</dbReference>
<evidence type="ECO:0000313" key="2">
    <source>
        <dbReference type="Proteomes" id="UP000292003"/>
    </source>
</evidence>
<organism evidence="1 2">
    <name type="scientific">Amycolatopsis suaedae</name>
    <dbReference type="NCBI Taxonomy" id="2510978"/>
    <lineage>
        <taxon>Bacteria</taxon>
        <taxon>Bacillati</taxon>
        <taxon>Actinomycetota</taxon>
        <taxon>Actinomycetes</taxon>
        <taxon>Pseudonocardiales</taxon>
        <taxon>Pseudonocardiaceae</taxon>
        <taxon>Amycolatopsis</taxon>
    </lineage>
</organism>
<protein>
    <submittedName>
        <fullName evidence="1">Phenylacetate-CoA oxygenase subunit PaaI</fullName>
    </submittedName>
</protein>
<proteinExistence type="predicted"/>
<dbReference type="PANTHER" id="PTHR30458">
    <property type="entry name" value="PHENYLACETIC ACID DEGRADATION PROTEIN PAA"/>
    <property type="match status" value="1"/>
</dbReference>
<name>A0A4Q7J2P1_9PSEU</name>
<dbReference type="PIRSF" id="PIRSF037834">
    <property type="entry name" value="PA_CoA_Oase3"/>
    <property type="match status" value="1"/>
</dbReference>
<reference evidence="1 2" key="1">
    <citation type="submission" date="2019-02" db="EMBL/GenBank/DDBJ databases">
        <title>Draft genome sequence of Amycolatopsis sp. 8-3EHSu isolated from roots of Suaeda maritima.</title>
        <authorList>
            <person name="Duangmal K."/>
            <person name="Chantavorakit T."/>
        </authorList>
    </citation>
    <scope>NUCLEOTIDE SEQUENCE [LARGE SCALE GENOMIC DNA]</scope>
    <source>
        <strain evidence="1 2">8-3EHSu</strain>
    </source>
</reference>
<dbReference type="InterPro" id="IPR007814">
    <property type="entry name" value="PaaA_PaaC"/>
</dbReference>
<dbReference type="InterPro" id="IPR012347">
    <property type="entry name" value="Ferritin-like"/>
</dbReference>
<dbReference type="Gene3D" id="1.20.1260.10">
    <property type="match status" value="1"/>
</dbReference>
<comment type="caution">
    <text evidence="1">The sequence shown here is derived from an EMBL/GenBank/DDBJ whole genome shotgun (WGS) entry which is preliminary data.</text>
</comment>
<dbReference type="EMBL" id="SFCC01000011">
    <property type="protein sequence ID" value="RZQ61720.1"/>
    <property type="molecule type" value="Genomic_DNA"/>
</dbReference>